<name>A0ABY7S8Y4_9RHOB</name>
<keyword evidence="3" id="KW-1185">Reference proteome</keyword>
<sequence length="58" mass="6771">MSKPINLRQIRKQQVRDEKRAKGDANAAKFGEARHDREARRAEHDRAGRAHDAHKRDD</sequence>
<evidence type="ECO:0000313" key="3">
    <source>
        <dbReference type="Proteomes" id="UP001215549"/>
    </source>
</evidence>
<evidence type="ECO:0000313" key="2">
    <source>
        <dbReference type="EMBL" id="WCR03433.1"/>
    </source>
</evidence>
<accession>A0ABY7S8Y4</accession>
<protein>
    <submittedName>
        <fullName evidence="2">DUF4169 family protein</fullName>
    </submittedName>
</protein>
<organism evidence="2 3">
    <name type="scientific">Paracoccus saliphilus</name>
    <dbReference type="NCBI Taxonomy" id="405559"/>
    <lineage>
        <taxon>Bacteria</taxon>
        <taxon>Pseudomonadati</taxon>
        <taxon>Pseudomonadota</taxon>
        <taxon>Alphaproteobacteria</taxon>
        <taxon>Rhodobacterales</taxon>
        <taxon>Paracoccaceae</taxon>
        <taxon>Paracoccus</taxon>
    </lineage>
</organism>
<gene>
    <name evidence="2" type="ORF">JHX88_01220</name>
</gene>
<feature type="region of interest" description="Disordered" evidence="1">
    <location>
        <begin position="1"/>
        <end position="58"/>
    </location>
</feature>
<feature type="compositionally biased region" description="Basic and acidic residues" evidence="1">
    <location>
        <begin position="31"/>
        <end position="58"/>
    </location>
</feature>
<evidence type="ECO:0000256" key="1">
    <source>
        <dbReference type="SAM" id="MobiDB-lite"/>
    </source>
</evidence>
<dbReference type="InterPro" id="IPR025227">
    <property type="entry name" value="DUF4169"/>
</dbReference>
<dbReference type="Pfam" id="PF13770">
    <property type="entry name" value="DUF4169"/>
    <property type="match status" value="1"/>
</dbReference>
<dbReference type="EMBL" id="CP067140">
    <property type="protein sequence ID" value="WCR03433.1"/>
    <property type="molecule type" value="Genomic_DNA"/>
</dbReference>
<feature type="compositionally biased region" description="Basic and acidic residues" evidence="1">
    <location>
        <begin position="14"/>
        <end position="23"/>
    </location>
</feature>
<proteinExistence type="predicted"/>
<reference evidence="2 3" key="1">
    <citation type="submission" date="2021-01" db="EMBL/GenBank/DDBJ databases">
        <title>Biogeographic distribution of Paracoccus.</title>
        <authorList>
            <person name="Hollensteiner J."/>
            <person name="Leineberger J."/>
            <person name="Brinkhoff T."/>
            <person name="Daniel R."/>
        </authorList>
    </citation>
    <scope>NUCLEOTIDE SEQUENCE [LARGE SCALE GENOMIC DNA]</scope>
    <source>
        <strain evidence="2 3">DSM 18447</strain>
    </source>
</reference>
<dbReference type="Proteomes" id="UP001215549">
    <property type="component" value="Chromosome"/>
</dbReference>
<dbReference type="RefSeq" id="WP_076522426.1">
    <property type="nucleotide sequence ID" value="NZ_CP067140.1"/>
</dbReference>